<reference evidence="1 2" key="1">
    <citation type="submission" date="2019-12" db="EMBL/GenBank/DDBJ databases">
        <authorList>
            <person name="Scholz U."/>
            <person name="Mascher M."/>
            <person name="Fiebig A."/>
        </authorList>
    </citation>
    <scope>NUCLEOTIDE SEQUENCE</scope>
</reference>
<dbReference type="PANTHER" id="PTHR36020:SF1">
    <property type="entry name" value="TRANSMEMBRANE PROTEIN"/>
    <property type="match status" value="1"/>
</dbReference>
<keyword evidence="2" id="KW-1185">Reference proteome</keyword>
<evidence type="ECO:0000313" key="1">
    <source>
        <dbReference type="EMBL" id="CAA2614187.1"/>
    </source>
</evidence>
<evidence type="ECO:0000313" key="2">
    <source>
        <dbReference type="Proteomes" id="UP001189122"/>
    </source>
</evidence>
<gene>
    <name evidence="1" type="ORF">SI7747_01000582</name>
</gene>
<dbReference type="AlphaFoldDB" id="A0A7I8IAD1"/>
<dbReference type="EMBL" id="LR743588">
    <property type="protein sequence ID" value="CAA2614187.1"/>
    <property type="molecule type" value="Genomic_DNA"/>
</dbReference>
<organism evidence="1">
    <name type="scientific">Spirodela intermedia</name>
    <name type="common">Intermediate duckweed</name>
    <dbReference type="NCBI Taxonomy" id="51605"/>
    <lineage>
        <taxon>Eukaryota</taxon>
        <taxon>Viridiplantae</taxon>
        <taxon>Streptophyta</taxon>
        <taxon>Embryophyta</taxon>
        <taxon>Tracheophyta</taxon>
        <taxon>Spermatophyta</taxon>
        <taxon>Magnoliopsida</taxon>
        <taxon>Liliopsida</taxon>
        <taxon>Araceae</taxon>
        <taxon>Lemnoideae</taxon>
        <taxon>Spirodela</taxon>
    </lineage>
</organism>
<name>A0A7I8IAD1_SPIIN</name>
<dbReference type="Proteomes" id="UP001189122">
    <property type="component" value="Unassembled WGS sequence"/>
</dbReference>
<accession>A0A7I8IAD1</accession>
<protein>
    <submittedName>
        <fullName evidence="1">Uncharacterized protein</fullName>
    </submittedName>
</protein>
<dbReference type="EMBL" id="CACRZD030000001">
    <property type="protein sequence ID" value="CAA6653992.1"/>
    <property type="molecule type" value="Genomic_DNA"/>
</dbReference>
<dbReference type="PANTHER" id="PTHR36020">
    <property type="entry name" value="TRANSMEMBRANE PROTEIN"/>
    <property type="match status" value="1"/>
</dbReference>
<proteinExistence type="predicted"/>
<sequence>MAKTLVSRLHTFWPFSLFKKDDLKVSSRLVHGLPIPEATKQFTFAIQEPSLQTVVYILAVQNLSEQSSLDAEWLIKSVQPDAVVVQIAPSALPEIQAEDKLPDYQVGTIPTSTLGVLRKCFLDKINKQEYENVAGNLILKEIFGVGFYGHLLAAKRAAKIVNSQFLLLNSPYESIYMQDPKRDTITEGQNPLLPANSLVPVQATSVVSSRRFCLTDIGQSQMVKSLTQSLTATMAEPRSSMPIYENGLGEVQNKLNYQAPWFARAIYTLLADLHDLFADLPAIGNALLYAQKLLSDVNQGEPVDTQLVSEVRNFRIAVEGLRIALNSAARTPNGRKETTNPPVEFNELPPEEKCHVLFAQGLKHQVKSFKSVVAIVDAGSLSGIRRHWNTPLPPEIMELLAGQGITRYYDDEIEDAAELAEKKRLLTAKPVVAVGAGATAFLGAASFSKAIHASTLFKIIAYKLPISLKMSLAAFQRMTALGLAKILGPSKILATGVAGSSTKASALKVTASTEKIRAVAHSIVTSAERTSLLAMRTSFYEIMRKRKVQPARISPWATFGCSMVGCAGLLAYGDGIECAAESVPSAPMIASLGRGLQGLHEASRQVSQSNNNKRLQEALQSLMYSLKQLKKQQ</sequence>